<proteinExistence type="predicted"/>
<dbReference type="Proteomes" id="UP000276295">
    <property type="component" value="Unassembled WGS sequence"/>
</dbReference>
<sequence>MLKIAIREKNSHFTHGIKIIVEKVCHYLKKDFCFLSPEHHHCADIVFLSLDDHWVTAECYQMPAATQSQRIILICRKKEHQNLIFRPCLYMLPVIYREDEIDEITRKISGWTESARDGNNSIAVPAGICHYCTTRSFTVAERQLLCHIAKGHSLTESAYLLKMDENIARLLRKGIMKKLGIRNQYELSKFVKAHLLFLIPN</sequence>
<accession>A0A3A5JNY3</accession>
<dbReference type="InterPro" id="IPR016032">
    <property type="entry name" value="Sig_transdc_resp-reg_C-effctor"/>
</dbReference>
<dbReference type="GO" id="GO:0003677">
    <property type="term" value="F:DNA binding"/>
    <property type="evidence" value="ECO:0007669"/>
    <property type="project" value="InterPro"/>
</dbReference>
<name>A0A3A5JNY3_9ENTR</name>
<reference evidence="1 2" key="1">
    <citation type="submission" date="2018-09" db="EMBL/GenBank/DDBJ databases">
        <title>Draft genome sequence of Buttiauxella izardii CCUG 35510T.</title>
        <authorList>
            <person name="Salva-Serra F."/>
            <person name="Marathe N."/>
            <person name="Moore E."/>
            <person name="Stadler-Svensson L."/>
            <person name="Engstrom-Jakobsson H."/>
        </authorList>
    </citation>
    <scope>NUCLEOTIDE SEQUENCE [LARGE SCALE GENOMIC DNA]</scope>
    <source>
        <strain evidence="1 2">CCUG 35510</strain>
    </source>
</reference>
<dbReference type="Gene3D" id="1.10.10.10">
    <property type="entry name" value="Winged helix-like DNA-binding domain superfamily/Winged helix DNA-binding domain"/>
    <property type="match status" value="1"/>
</dbReference>
<evidence type="ECO:0000313" key="2">
    <source>
        <dbReference type="Proteomes" id="UP000276295"/>
    </source>
</evidence>
<keyword evidence="2" id="KW-1185">Reference proteome</keyword>
<protein>
    <submittedName>
        <fullName evidence="1">Fimbriae biosynthesis transcriptional regulator FimW</fullName>
    </submittedName>
</protein>
<dbReference type="EMBL" id="QZWH01000029">
    <property type="protein sequence ID" value="RJT21493.1"/>
    <property type="molecule type" value="Genomic_DNA"/>
</dbReference>
<evidence type="ECO:0000313" key="1">
    <source>
        <dbReference type="EMBL" id="RJT21493.1"/>
    </source>
</evidence>
<dbReference type="OrthoDB" id="6625121at2"/>
<dbReference type="InterPro" id="IPR036388">
    <property type="entry name" value="WH-like_DNA-bd_sf"/>
</dbReference>
<comment type="caution">
    <text evidence="1">The sequence shown here is derived from an EMBL/GenBank/DDBJ whole genome shotgun (WGS) entry which is preliminary data.</text>
</comment>
<gene>
    <name evidence="1" type="ORF">D6029_13880</name>
</gene>
<organism evidence="1 2">
    <name type="scientific">Buttiauxella izardii</name>
    <dbReference type="NCBI Taxonomy" id="82991"/>
    <lineage>
        <taxon>Bacteria</taxon>
        <taxon>Pseudomonadati</taxon>
        <taxon>Pseudomonadota</taxon>
        <taxon>Gammaproteobacteria</taxon>
        <taxon>Enterobacterales</taxon>
        <taxon>Enterobacteriaceae</taxon>
        <taxon>Buttiauxella</taxon>
    </lineage>
</organism>
<dbReference type="SUPFAM" id="SSF46894">
    <property type="entry name" value="C-terminal effector domain of the bipartite response regulators"/>
    <property type="match status" value="1"/>
</dbReference>
<dbReference type="GO" id="GO:0006355">
    <property type="term" value="P:regulation of DNA-templated transcription"/>
    <property type="evidence" value="ECO:0007669"/>
    <property type="project" value="InterPro"/>
</dbReference>
<dbReference type="RefSeq" id="WP_120065309.1">
    <property type="nucleotide sequence ID" value="NZ_QZWH01000029.1"/>
</dbReference>
<dbReference type="AlphaFoldDB" id="A0A3A5JNY3"/>